<gene>
    <name evidence="1" type="ORF">C7959_11332</name>
</gene>
<dbReference type="RefSeq" id="WP_166667930.1">
    <property type="nucleotide sequence ID" value="NZ_SOEG01000013.1"/>
</dbReference>
<comment type="caution">
    <text evidence="1">The sequence shown here is derived from an EMBL/GenBank/DDBJ whole genome shotgun (WGS) entry which is preliminary data.</text>
</comment>
<reference evidence="1 2" key="1">
    <citation type="submission" date="2019-03" db="EMBL/GenBank/DDBJ databases">
        <title>Subsurface microbial communities from deep shales in Ohio and West Virginia, USA.</title>
        <authorList>
            <person name="Wrighton K."/>
        </authorList>
    </citation>
    <scope>NUCLEOTIDE SEQUENCE [LARGE SCALE GENOMIC DNA]</scope>
    <source>
        <strain evidence="1 2">MSL 6dP</strain>
    </source>
</reference>
<dbReference type="EMBL" id="SOEG01000013">
    <property type="protein sequence ID" value="TDX51387.1"/>
    <property type="molecule type" value="Genomic_DNA"/>
</dbReference>
<dbReference type="Proteomes" id="UP000295832">
    <property type="component" value="Unassembled WGS sequence"/>
</dbReference>
<organism evidence="1 2">
    <name type="scientific">Orenia marismortui</name>
    <dbReference type="NCBI Taxonomy" id="46469"/>
    <lineage>
        <taxon>Bacteria</taxon>
        <taxon>Bacillati</taxon>
        <taxon>Bacillota</taxon>
        <taxon>Clostridia</taxon>
        <taxon>Halanaerobiales</taxon>
        <taxon>Halobacteroidaceae</taxon>
        <taxon>Orenia</taxon>
    </lineage>
</organism>
<keyword evidence="2" id="KW-1185">Reference proteome</keyword>
<name>A0A4R8H897_9FIRM</name>
<dbReference type="AlphaFoldDB" id="A0A4R8H897"/>
<evidence type="ECO:0000313" key="1">
    <source>
        <dbReference type="EMBL" id="TDX51387.1"/>
    </source>
</evidence>
<sequence length="49" mass="5533">MIALSKLVGTGNFYGDRLDYHQDAKQYGDFRLRAESAHDSFGQMIQPAI</sequence>
<dbReference type="STRING" id="926561.GCA_000379025_01543"/>
<accession>A0A4R8H897</accession>
<protein>
    <submittedName>
        <fullName evidence="1">Uncharacterized protein</fullName>
    </submittedName>
</protein>
<evidence type="ECO:0000313" key="2">
    <source>
        <dbReference type="Proteomes" id="UP000295832"/>
    </source>
</evidence>
<proteinExistence type="predicted"/>